<dbReference type="InterPro" id="IPR043502">
    <property type="entry name" value="DNA/RNA_pol_sf"/>
</dbReference>
<gene>
    <name evidence="3 4" type="primary">LOC106177802</name>
</gene>
<accession>A0A1S3K189</accession>
<dbReference type="AlphaFoldDB" id="A0A1S3K189"/>
<reference evidence="3 4" key="1">
    <citation type="submission" date="2025-04" db="UniProtKB">
        <authorList>
            <consortium name="RefSeq"/>
        </authorList>
    </citation>
    <scope>IDENTIFICATION</scope>
    <source>
        <tissue evidence="3 4">Gonads</tissue>
    </source>
</reference>
<dbReference type="RefSeq" id="XP_013416153.1">
    <property type="nucleotide sequence ID" value="XM_013560699.1"/>
</dbReference>
<protein>
    <submittedName>
        <fullName evidence="3 4">Uncharacterized protein LOC106177802</fullName>
    </submittedName>
</protein>
<keyword evidence="2" id="KW-1185">Reference proteome</keyword>
<dbReference type="Proteomes" id="UP000085678">
    <property type="component" value="Unplaced"/>
</dbReference>
<dbReference type="GO" id="GO:0003676">
    <property type="term" value="F:nucleic acid binding"/>
    <property type="evidence" value="ECO:0007669"/>
    <property type="project" value="InterPro"/>
</dbReference>
<dbReference type="Gene3D" id="3.30.420.10">
    <property type="entry name" value="Ribonuclease H-like superfamily/Ribonuclease H"/>
    <property type="match status" value="1"/>
</dbReference>
<dbReference type="RefSeq" id="XP_013416154.1">
    <property type="nucleotide sequence ID" value="XM_013560700.1"/>
</dbReference>
<dbReference type="InterPro" id="IPR001584">
    <property type="entry name" value="Integrase_cat-core"/>
</dbReference>
<dbReference type="Gene3D" id="3.10.10.10">
    <property type="entry name" value="HIV Type 1 Reverse Transcriptase, subunit A, domain 1"/>
    <property type="match status" value="1"/>
</dbReference>
<sequence length="1126" mass="128405">MTITERYEGRFRDNIGKGIYVRTDDDNMKGPSIEDREFMELMKTEMQREESGHLIAPLPFKHDRKILPNNKERVYQRLRSLSKSLRKNQELKDHYVTFMSTMLEKGHAEPAPPLRPGQEAWYLPHFGVYHAKKPGKIRVVFDSSDTFNGTSLNDVLLTGPDLLNNLLGVLLRFRSDLVACMADIEQMFYSFHVKEEHRDFLRFLWFENNDPEGKVEEYRMKVHIFGNSPSPAVATFGLRKTAQEGQQKYGKDARQFVENDFYCDDGLLAVPTVDKAIDILKQTKDMLAVSNLRLHKIASNFREVVEAFPASERAAEICDLNLDLDEAPLQRSLGILWNLQRDTFTFQVTLDEKPFTKRGVLSAINSIYDPLGFVQPVVIGGKVLLRQMTQNQEIGWDDRLPDHLAPAWHLWRQSLLALAEIEVPRAYTPIPSTEASRRELHVFSDASQQAIAAVAYLKVIDNQGNIHVSFLMGKAKLAPKHATSIPRLELNSAVLAVELRDVITSEIQLEIHEQRFYSDSRVVLGYLTNRTKRFYVYVANRVERILRSTSSEQWTYVPTNVNPADHATRPVTAEGLPATSWLQGPGFLKSTPELDLTVNSDKMFLVSDDDVEVRPDTKVYVTSVLSGRLPMHLHFTRFSSWNTLVRSIARLIRVVRCLKATRCRTRGVWHVCPIKVQDVKAAEKMILHNAQKESYSKEICVLKQGHTLPSASSIASLNPFLDDDQLLRVGGRLKHADVSDKEKNPFVVPGDSHVSTLLIRHHHERVQHQGRHFTEGAVRNAGLWIIGAKRKIGSLIHKCVTCRKLRGKFEQQQMADLPSERLEQQPPFTNVGVDVFGPWEVVTRRTRGGSANSKRWAVLFTCFSTRAVHIEVIESMSASCFINALRRFFAIRGPAKMIRSDRGTNFVGAAKEMEYYLRVHGCRWEFNPPHASHMGGSWERMIGLARRILNSMLSQPGKSNLTHEILTTLMAEVSAIINARPLVPITTDPEAPIMLTPSMLLNQKICEGDDMGDFSDVVLYRQQWKRVQALADQFWARWRKEYLVTLQPRKKWNRPSPNLKLGDVVLIKDNSTKRNQWPMGIVINTFPSQDGLVRRVEVKTGHGSRKYLRPVTDIVVIVEAQVEIEE</sequence>
<dbReference type="InterPro" id="IPR036397">
    <property type="entry name" value="RNaseH_sf"/>
</dbReference>
<dbReference type="SUPFAM" id="SSF56672">
    <property type="entry name" value="DNA/RNA polymerases"/>
    <property type="match status" value="1"/>
</dbReference>
<name>A0A1S3K189_LINAN</name>
<evidence type="ECO:0000313" key="2">
    <source>
        <dbReference type="Proteomes" id="UP000085678"/>
    </source>
</evidence>
<dbReference type="Gene3D" id="3.30.70.270">
    <property type="match status" value="1"/>
</dbReference>
<evidence type="ECO:0000313" key="4">
    <source>
        <dbReference type="RefSeq" id="XP_013416154.1"/>
    </source>
</evidence>
<dbReference type="PROSITE" id="PS50994">
    <property type="entry name" value="INTEGRASE"/>
    <property type="match status" value="1"/>
</dbReference>
<evidence type="ECO:0000259" key="1">
    <source>
        <dbReference type="PROSITE" id="PS50994"/>
    </source>
</evidence>
<dbReference type="PANTHER" id="PTHR47331:SF6">
    <property type="entry name" value="DOUBLECORTIN DOMAIN-CONTAINING PROTEIN"/>
    <property type="match status" value="1"/>
</dbReference>
<dbReference type="OrthoDB" id="6138610at2759"/>
<dbReference type="GO" id="GO:0015074">
    <property type="term" value="P:DNA integration"/>
    <property type="evidence" value="ECO:0007669"/>
    <property type="project" value="InterPro"/>
</dbReference>
<dbReference type="InterPro" id="IPR008042">
    <property type="entry name" value="Retrotrans_Pao"/>
</dbReference>
<feature type="domain" description="Integrase catalytic" evidence="1">
    <location>
        <begin position="822"/>
        <end position="1005"/>
    </location>
</feature>
<dbReference type="InterPro" id="IPR040676">
    <property type="entry name" value="DUF5641"/>
</dbReference>
<dbReference type="GeneID" id="106177802"/>
<dbReference type="InterPro" id="IPR043128">
    <property type="entry name" value="Rev_trsase/Diguanyl_cyclase"/>
</dbReference>
<evidence type="ECO:0000313" key="3">
    <source>
        <dbReference type="RefSeq" id="XP_013416153.1"/>
    </source>
</evidence>
<dbReference type="InterPro" id="IPR012337">
    <property type="entry name" value="RNaseH-like_sf"/>
</dbReference>
<proteinExistence type="predicted"/>
<dbReference type="PANTHER" id="PTHR47331">
    <property type="entry name" value="PHD-TYPE DOMAIN-CONTAINING PROTEIN"/>
    <property type="match status" value="1"/>
</dbReference>
<dbReference type="Pfam" id="PF18701">
    <property type="entry name" value="DUF5641"/>
    <property type="match status" value="1"/>
</dbReference>
<dbReference type="KEGG" id="lak:106177802"/>
<dbReference type="Pfam" id="PF05380">
    <property type="entry name" value="Peptidase_A17"/>
    <property type="match status" value="1"/>
</dbReference>
<dbReference type="SUPFAM" id="SSF53098">
    <property type="entry name" value="Ribonuclease H-like"/>
    <property type="match status" value="1"/>
</dbReference>
<organism evidence="2 4">
    <name type="scientific">Lingula anatina</name>
    <name type="common">Brachiopod</name>
    <name type="synonym">Lingula unguis</name>
    <dbReference type="NCBI Taxonomy" id="7574"/>
    <lineage>
        <taxon>Eukaryota</taxon>
        <taxon>Metazoa</taxon>
        <taxon>Spiralia</taxon>
        <taxon>Lophotrochozoa</taxon>
        <taxon>Brachiopoda</taxon>
        <taxon>Linguliformea</taxon>
        <taxon>Lingulata</taxon>
        <taxon>Lingulida</taxon>
        <taxon>Linguloidea</taxon>
        <taxon>Lingulidae</taxon>
        <taxon>Lingula</taxon>
    </lineage>
</organism>